<evidence type="ECO:0000256" key="1">
    <source>
        <dbReference type="ARBA" id="ARBA00004651"/>
    </source>
</evidence>
<feature type="domain" description="MacB-like periplasmic core" evidence="8">
    <location>
        <begin position="98"/>
        <end position="315"/>
    </location>
</feature>
<accession>A0ABZ0IJL5</accession>
<feature type="transmembrane region" description="Helical" evidence="6">
    <location>
        <begin position="455"/>
        <end position="477"/>
    </location>
</feature>
<dbReference type="InterPro" id="IPR003838">
    <property type="entry name" value="ABC3_permease_C"/>
</dbReference>
<dbReference type="EMBL" id="CP136051">
    <property type="protein sequence ID" value="WOK04722.1"/>
    <property type="molecule type" value="Genomic_DNA"/>
</dbReference>
<evidence type="ECO:0000259" key="8">
    <source>
        <dbReference type="Pfam" id="PF12704"/>
    </source>
</evidence>
<keyword evidence="2" id="KW-1003">Cell membrane</keyword>
<dbReference type="InterPro" id="IPR050250">
    <property type="entry name" value="Macrolide_Exporter_MacB"/>
</dbReference>
<feature type="domain" description="ABC3 transporter permease C-terminal" evidence="7">
    <location>
        <begin position="755"/>
        <end position="868"/>
    </location>
</feature>
<feature type="transmembrane region" description="Helical" evidence="6">
    <location>
        <begin position="99"/>
        <end position="119"/>
    </location>
</feature>
<dbReference type="PANTHER" id="PTHR30572">
    <property type="entry name" value="MEMBRANE COMPONENT OF TRANSPORTER-RELATED"/>
    <property type="match status" value="1"/>
</dbReference>
<feature type="transmembrane region" description="Helical" evidence="6">
    <location>
        <begin position="749"/>
        <end position="772"/>
    </location>
</feature>
<comment type="subcellular location">
    <subcellularLocation>
        <location evidence="1">Cell membrane</location>
        <topology evidence="1">Multi-pass membrane protein</topology>
    </subcellularLocation>
</comment>
<keyword evidence="4 6" id="KW-1133">Transmembrane helix</keyword>
<evidence type="ECO:0000256" key="4">
    <source>
        <dbReference type="ARBA" id="ARBA00022989"/>
    </source>
</evidence>
<feature type="transmembrane region" description="Helical" evidence="6">
    <location>
        <begin position="835"/>
        <end position="857"/>
    </location>
</feature>
<keyword evidence="5 6" id="KW-0472">Membrane</keyword>
<dbReference type="PANTHER" id="PTHR30572:SF18">
    <property type="entry name" value="ABC-TYPE MACROLIDE FAMILY EXPORT SYSTEM PERMEASE COMPONENT 2"/>
    <property type="match status" value="1"/>
</dbReference>
<evidence type="ECO:0000256" key="6">
    <source>
        <dbReference type="SAM" id="Phobius"/>
    </source>
</evidence>
<dbReference type="InterPro" id="IPR025857">
    <property type="entry name" value="MacB_PCD"/>
</dbReference>
<dbReference type="Pfam" id="PF02687">
    <property type="entry name" value="FtsX"/>
    <property type="match status" value="2"/>
</dbReference>
<keyword evidence="3 6" id="KW-0812">Transmembrane</keyword>
<feature type="transmembrane region" description="Helical" evidence="6">
    <location>
        <begin position="498"/>
        <end position="522"/>
    </location>
</feature>
<evidence type="ECO:0000259" key="7">
    <source>
        <dbReference type="Pfam" id="PF02687"/>
    </source>
</evidence>
<feature type="transmembrane region" description="Helical" evidence="6">
    <location>
        <begin position="409"/>
        <end position="435"/>
    </location>
</feature>
<gene>
    <name evidence="9" type="ORF">RT717_16700</name>
</gene>
<proteinExistence type="predicted"/>
<feature type="transmembrane region" description="Helical" evidence="6">
    <location>
        <begin position="804"/>
        <end position="823"/>
    </location>
</feature>
<feature type="domain" description="ABC3 transporter permease C-terminal" evidence="7">
    <location>
        <begin position="367"/>
        <end position="484"/>
    </location>
</feature>
<name>A0ABZ0IJL5_9BACT</name>
<keyword evidence="10" id="KW-1185">Reference proteome</keyword>
<dbReference type="Proteomes" id="UP001302349">
    <property type="component" value="Chromosome"/>
</dbReference>
<evidence type="ECO:0000256" key="5">
    <source>
        <dbReference type="ARBA" id="ARBA00023136"/>
    </source>
</evidence>
<evidence type="ECO:0000313" key="10">
    <source>
        <dbReference type="Proteomes" id="UP001302349"/>
    </source>
</evidence>
<organism evidence="9 10">
    <name type="scientific">Imperialibacter roseus</name>
    <dbReference type="NCBI Taxonomy" id="1324217"/>
    <lineage>
        <taxon>Bacteria</taxon>
        <taxon>Pseudomonadati</taxon>
        <taxon>Bacteroidota</taxon>
        <taxon>Cytophagia</taxon>
        <taxon>Cytophagales</taxon>
        <taxon>Flammeovirgaceae</taxon>
        <taxon>Imperialibacter</taxon>
    </lineage>
</organism>
<evidence type="ECO:0000256" key="2">
    <source>
        <dbReference type="ARBA" id="ARBA00022475"/>
    </source>
</evidence>
<feature type="transmembrane region" description="Helical" evidence="6">
    <location>
        <begin position="364"/>
        <end position="388"/>
    </location>
</feature>
<protein>
    <submittedName>
        <fullName evidence="9">FtsX-like permease family protein</fullName>
    </submittedName>
</protein>
<sequence length="875" mass="99113">MKLKDAQIELIEKDLRRKGITYDPLHEDLVDHVCSEIEERMEKGESFRNAYDQVMDRFEQRGLPELNKETLSILSHFTMLSNFLTSSLRLFKRNMLYSAIRVVGLSLGVAALLLSLFYYNYEQSFDSFHPHADHIYRIVRTTEAGKVATTTFPLAETLQNEYPDYLFTHFFKDRSKTLFRKDNKSFYEEKMIWADGNFLQIFPFEDFQGNPVNALQEPYSVVLTSVAAEKYFNQPVSPGDLLEFKWNGDFSTLKVTGVIDRWPDNMHINFDFLVSFSTAEALFPPSITDSWNMNYCYTYAKLTPAASKEQFEESFPAFVTKYVKDTEKPSEAYLGFLQPVQSIHTDPSVITNYTNVIDPIYPQLAVAVGLLILIITSINFVTLTVAQLHERAKEVGIRRAIGASRGQVISQFVFETFLLVTVSFVLALLILPASIDGFNYLMVSNVTLDLSQHLWLLLALPGLIIVTTIVTGLYPAILFSRSNIAESIQLKRRKAGVFLRKALLTLQYVFASALIIFCIVIFEQIDYLQNQSIGYSKDQVVYIPHGRQIRDNPDVFKNSVMANPAIENVSLSFYKPTDGIGNTIGVTYNGQEEVKIAANAVDEDFFTTYKIDFLQGHGFEKAAGGDTRSFILNESAVKLLGIDNPLEATLDTEFNTGDPGEPVEKRKGKVIGVIPDVHFESLHSTIKPMIFLVKPYWYFYINVKLDGNRIPEGLAHLEATWSNMFPEFPFEYAFLDDEFARLYQTEKRLAGGLGSMALLALITTCLGLFGYIRFVTQQKTKEVGIRKVLGASYLHISNLFSKQFLTAILLASAIAWPVGYYVANEWLQNFGYHVSLTATPFVATLVLLLVISTGTVARELLRVMKLDPSKTLRYD</sequence>
<dbReference type="RefSeq" id="WP_317487523.1">
    <property type="nucleotide sequence ID" value="NZ_CP136051.1"/>
</dbReference>
<dbReference type="Pfam" id="PF12704">
    <property type="entry name" value="MacB_PCD"/>
    <property type="match status" value="1"/>
</dbReference>
<evidence type="ECO:0000313" key="9">
    <source>
        <dbReference type="EMBL" id="WOK04722.1"/>
    </source>
</evidence>
<reference evidence="9 10" key="1">
    <citation type="journal article" date="2023" name="Microbiol. Resour. Announc.">
        <title>Complete Genome Sequence of Imperialibacter roseus strain P4T.</title>
        <authorList>
            <person name="Tizabi D.R."/>
            <person name="Bachvaroff T."/>
            <person name="Hill R.T."/>
        </authorList>
    </citation>
    <scope>NUCLEOTIDE SEQUENCE [LARGE SCALE GENOMIC DNA]</scope>
    <source>
        <strain evidence="9 10">P4T</strain>
    </source>
</reference>
<evidence type="ECO:0000256" key="3">
    <source>
        <dbReference type="ARBA" id="ARBA00022692"/>
    </source>
</evidence>